<dbReference type="PANTHER" id="PTHR45641:SF19">
    <property type="entry name" value="NEPHROCYSTIN-3"/>
    <property type="match status" value="1"/>
</dbReference>
<organism evidence="3">
    <name type="scientific">hydrothermal vent metagenome</name>
    <dbReference type="NCBI Taxonomy" id="652676"/>
    <lineage>
        <taxon>unclassified sequences</taxon>
        <taxon>metagenomes</taxon>
        <taxon>ecological metagenomes</taxon>
    </lineage>
</organism>
<dbReference type="Pfam" id="PF13374">
    <property type="entry name" value="TPR_10"/>
    <property type="match status" value="1"/>
</dbReference>
<dbReference type="SMART" id="SM00028">
    <property type="entry name" value="TPR"/>
    <property type="match status" value="6"/>
</dbReference>
<proteinExistence type="predicted"/>
<dbReference type="EMBL" id="UOGF01000101">
    <property type="protein sequence ID" value="VAX33033.1"/>
    <property type="molecule type" value="Genomic_DNA"/>
</dbReference>
<dbReference type="Pfam" id="PF13424">
    <property type="entry name" value="TPR_12"/>
    <property type="match status" value="2"/>
</dbReference>
<dbReference type="PROSITE" id="PS50005">
    <property type="entry name" value="TPR"/>
    <property type="match status" value="1"/>
</dbReference>
<dbReference type="Gene3D" id="1.25.40.10">
    <property type="entry name" value="Tetratricopeptide repeat domain"/>
    <property type="match status" value="2"/>
</dbReference>
<dbReference type="InterPro" id="IPR019734">
    <property type="entry name" value="TPR_rpt"/>
</dbReference>
<gene>
    <name evidence="3" type="ORF">MNBD_NITROSPIRAE01-139</name>
</gene>
<protein>
    <submittedName>
        <fullName evidence="3">Uncharacterized protein</fullName>
    </submittedName>
</protein>
<evidence type="ECO:0000313" key="3">
    <source>
        <dbReference type="EMBL" id="VAX33033.1"/>
    </source>
</evidence>
<dbReference type="AlphaFoldDB" id="A0A3B1D876"/>
<sequence length="415" mass="47138">MGLLQKNSLIRSAGFFRIAPFFYFVSSPFFKSSILNSVGKLAFFLVFLIFSTLVSCPAFSEPSPEISVQALKDLNLSAFKRELHLPEAERRSPHYSTLYAHYRKNHFQNIVKEIDLIPVEQQSGAILILYGNSLLILGQESQAISAFHLAFQKADHPKIKSAAMANFALVYSMSKRWKEAVQWLEKALELNRETDDWHAQGLSLSQLGAFYFKLGSADKGAAAHIEALEIAETVPIPWLEARQLGQLASLYYRDQRLPLARDYYQKALKIYKKLDDPLSEAGLRSALSFVYKDLGDFETALKLQLKALVGYQKLEDSRNRSKTWLNLSLLYRDQGQYSDALHAAEEALYIQIPLKNLKKLAEIEGTIGTIHEKKGEFSKALTHLKKARVYFEKTGGSQEIHIVDLRIQMLQDQMP</sequence>
<dbReference type="InterPro" id="IPR011990">
    <property type="entry name" value="TPR-like_helical_dom_sf"/>
</dbReference>
<dbReference type="SUPFAM" id="SSF48452">
    <property type="entry name" value="TPR-like"/>
    <property type="match status" value="2"/>
</dbReference>
<dbReference type="PANTHER" id="PTHR45641">
    <property type="entry name" value="TETRATRICOPEPTIDE REPEAT PROTEIN (AFU_ORTHOLOGUE AFUA_6G03870)"/>
    <property type="match status" value="1"/>
</dbReference>
<evidence type="ECO:0000256" key="2">
    <source>
        <dbReference type="ARBA" id="ARBA00022803"/>
    </source>
</evidence>
<reference evidence="3" key="1">
    <citation type="submission" date="2018-06" db="EMBL/GenBank/DDBJ databases">
        <authorList>
            <person name="Zhirakovskaya E."/>
        </authorList>
    </citation>
    <scope>NUCLEOTIDE SEQUENCE</scope>
</reference>
<name>A0A3B1D876_9ZZZZ</name>
<accession>A0A3B1D876</accession>
<keyword evidence="2" id="KW-0802">TPR repeat</keyword>
<keyword evidence="1" id="KW-0677">Repeat</keyword>
<evidence type="ECO:0000256" key="1">
    <source>
        <dbReference type="ARBA" id="ARBA00022737"/>
    </source>
</evidence>